<dbReference type="InterPro" id="IPR051053">
    <property type="entry name" value="ECH/Chromodomain_protein"/>
</dbReference>
<organism evidence="1 2">
    <name type="scientific">Achlya hypogyna</name>
    <name type="common">Oomycete</name>
    <name type="synonym">Protoachlya hypogyna</name>
    <dbReference type="NCBI Taxonomy" id="1202772"/>
    <lineage>
        <taxon>Eukaryota</taxon>
        <taxon>Sar</taxon>
        <taxon>Stramenopiles</taxon>
        <taxon>Oomycota</taxon>
        <taxon>Saprolegniomycetes</taxon>
        <taxon>Saprolegniales</taxon>
        <taxon>Achlyaceae</taxon>
        <taxon>Achlya</taxon>
    </lineage>
</organism>
<sequence>MAAPKTVMAATWFTAADEAIAVIQFNRPQVKNAMSDALYTEITALLRYYAAKESVLAVVLTGAGDYFTSGMDLTDVPSAVPSQGASHKLMHAILEHPKILVAAVNGHAIGIGVTMLVHCDVVFAAESATFMTPFMRVGIVPEFGSSYTFPAILGPALANDMLLRSKRITSATALQKGLVNEVLPVNGFLNAVLADVSDMVSQPCAPESLLTFKRVIKANTSVDKSKVLAAIKREYIDIDERFESGYIFEAAIKVQQAKSRKSKL</sequence>
<protein>
    <submittedName>
        <fullName evidence="1">Enoyl-CoA hydratase/isomerase family</fullName>
    </submittedName>
</protein>
<dbReference type="Gene3D" id="3.90.226.10">
    <property type="entry name" value="2-enoyl-CoA Hydratase, Chain A, domain 1"/>
    <property type="match status" value="1"/>
</dbReference>
<dbReference type="PANTHER" id="PTHR43684:SF12">
    <property type="entry name" value="ENOYL-COA ISOMERASE"/>
    <property type="match status" value="1"/>
</dbReference>
<dbReference type="EMBL" id="JNBR01000636">
    <property type="protein sequence ID" value="OQR90339.1"/>
    <property type="molecule type" value="Genomic_DNA"/>
</dbReference>
<dbReference type="SUPFAM" id="SSF52096">
    <property type="entry name" value="ClpP/crotonase"/>
    <property type="match status" value="1"/>
</dbReference>
<dbReference type="Pfam" id="PF00378">
    <property type="entry name" value="ECH_1"/>
    <property type="match status" value="1"/>
</dbReference>
<keyword evidence="1" id="KW-0413">Isomerase</keyword>
<dbReference type="GO" id="GO:0016853">
    <property type="term" value="F:isomerase activity"/>
    <property type="evidence" value="ECO:0007669"/>
    <property type="project" value="UniProtKB-KW"/>
</dbReference>
<evidence type="ECO:0000313" key="2">
    <source>
        <dbReference type="Proteomes" id="UP000243579"/>
    </source>
</evidence>
<dbReference type="InterPro" id="IPR001753">
    <property type="entry name" value="Enoyl-CoA_hydra/iso"/>
</dbReference>
<dbReference type="Proteomes" id="UP000243579">
    <property type="component" value="Unassembled WGS sequence"/>
</dbReference>
<dbReference type="AlphaFoldDB" id="A0A1V9YX04"/>
<reference evidence="1 2" key="1">
    <citation type="journal article" date="2014" name="Genome Biol. Evol.">
        <title>The secreted proteins of Achlya hypogyna and Thraustotheca clavata identify the ancestral oomycete secretome and reveal gene acquisitions by horizontal gene transfer.</title>
        <authorList>
            <person name="Misner I."/>
            <person name="Blouin N."/>
            <person name="Leonard G."/>
            <person name="Richards T.A."/>
            <person name="Lane C.E."/>
        </authorList>
    </citation>
    <scope>NUCLEOTIDE SEQUENCE [LARGE SCALE GENOMIC DNA]</scope>
    <source>
        <strain evidence="1 2">ATCC 48635</strain>
    </source>
</reference>
<gene>
    <name evidence="1" type="ORF">ACHHYP_05606</name>
</gene>
<dbReference type="OrthoDB" id="409763at2759"/>
<accession>A0A1V9YX04</accession>
<dbReference type="PANTHER" id="PTHR43684">
    <property type="match status" value="1"/>
</dbReference>
<dbReference type="InterPro" id="IPR029045">
    <property type="entry name" value="ClpP/crotonase-like_dom_sf"/>
</dbReference>
<comment type="caution">
    <text evidence="1">The sequence shown here is derived from an EMBL/GenBank/DDBJ whole genome shotgun (WGS) entry which is preliminary data.</text>
</comment>
<name>A0A1V9YX04_ACHHY</name>
<dbReference type="STRING" id="1202772.A0A1V9YX04"/>
<dbReference type="CDD" id="cd06558">
    <property type="entry name" value="crotonase-like"/>
    <property type="match status" value="1"/>
</dbReference>
<keyword evidence="2" id="KW-1185">Reference proteome</keyword>
<proteinExistence type="predicted"/>
<evidence type="ECO:0000313" key="1">
    <source>
        <dbReference type="EMBL" id="OQR90339.1"/>
    </source>
</evidence>